<dbReference type="AlphaFoldDB" id="A0A9D4S2T3"/>
<name>A0A9D4S2T3_DREPO</name>
<gene>
    <name evidence="2" type="ORF">DPMN_012500</name>
</gene>
<protein>
    <submittedName>
        <fullName evidence="2">Uncharacterized protein</fullName>
    </submittedName>
</protein>
<comment type="caution">
    <text evidence="2">The sequence shown here is derived from an EMBL/GenBank/DDBJ whole genome shotgun (WGS) entry which is preliminary data.</text>
</comment>
<proteinExistence type="predicted"/>
<dbReference type="EMBL" id="JAIWYP010000001">
    <property type="protein sequence ID" value="KAH3888465.1"/>
    <property type="molecule type" value="Genomic_DNA"/>
</dbReference>
<sequence length="57" mass="6279">MLSSAWNPWKTRTCHEIQRSQNLLQNLRATTSTVLAGTGRTNKRTPLAPSCLGPAKD</sequence>
<accession>A0A9D4S2T3</accession>
<evidence type="ECO:0000313" key="3">
    <source>
        <dbReference type="Proteomes" id="UP000828390"/>
    </source>
</evidence>
<reference evidence="2" key="1">
    <citation type="journal article" date="2019" name="bioRxiv">
        <title>The Genome of the Zebra Mussel, Dreissena polymorpha: A Resource for Invasive Species Research.</title>
        <authorList>
            <person name="McCartney M.A."/>
            <person name="Auch B."/>
            <person name="Kono T."/>
            <person name="Mallez S."/>
            <person name="Zhang Y."/>
            <person name="Obille A."/>
            <person name="Becker A."/>
            <person name="Abrahante J.E."/>
            <person name="Garbe J."/>
            <person name="Badalamenti J.P."/>
            <person name="Herman A."/>
            <person name="Mangelson H."/>
            <person name="Liachko I."/>
            <person name="Sullivan S."/>
            <person name="Sone E.D."/>
            <person name="Koren S."/>
            <person name="Silverstein K.A.T."/>
            <person name="Beckman K.B."/>
            <person name="Gohl D.M."/>
        </authorList>
    </citation>
    <scope>NUCLEOTIDE SEQUENCE</scope>
    <source>
        <strain evidence="2">Duluth1</strain>
        <tissue evidence="2">Whole animal</tissue>
    </source>
</reference>
<feature type="region of interest" description="Disordered" evidence="1">
    <location>
        <begin position="34"/>
        <end position="57"/>
    </location>
</feature>
<dbReference type="Proteomes" id="UP000828390">
    <property type="component" value="Unassembled WGS sequence"/>
</dbReference>
<evidence type="ECO:0000256" key="1">
    <source>
        <dbReference type="SAM" id="MobiDB-lite"/>
    </source>
</evidence>
<evidence type="ECO:0000313" key="2">
    <source>
        <dbReference type="EMBL" id="KAH3888465.1"/>
    </source>
</evidence>
<keyword evidence="3" id="KW-1185">Reference proteome</keyword>
<reference evidence="2" key="2">
    <citation type="submission" date="2020-11" db="EMBL/GenBank/DDBJ databases">
        <authorList>
            <person name="McCartney M.A."/>
            <person name="Auch B."/>
            <person name="Kono T."/>
            <person name="Mallez S."/>
            <person name="Becker A."/>
            <person name="Gohl D.M."/>
            <person name="Silverstein K.A.T."/>
            <person name="Koren S."/>
            <person name="Bechman K.B."/>
            <person name="Herman A."/>
            <person name="Abrahante J.E."/>
            <person name="Garbe J."/>
        </authorList>
    </citation>
    <scope>NUCLEOTIDE SEQUENCE</scope>
    <source>
        <strain evidence="2">Duluth1</strain>
        <tissue evidence="2">Whole animal</tissue>
    </source>
</reference>
<organism evidence="2 3">
    <name type="scientific">Dreissena polymorpha</name>
    <name type="common">Zebra mussel</name>
    <name type="synonym">Mytilus polymorpha</name>
    <dbReference type="NCBI Taxonomy" id="45954"/>
    <lineage>
        <taxon>Eukaryota</taxon>
        <taxon>Metazoa</taxon>
        <taxon>Spiralia</taxon>
        <taxon>Lophotrochozoa</taxon>
        <taxon>Mollusca</taxon>
        <taxon>Bivalvia</taxon>
        <taxon>Autobranchia</taxon>
        <taxon>Heteroconchia</taxon>
        <taxon>Euheterodonta</taxon>
        <taxon>Imparidentia</taxon>
        <taxon>Neoheterodontei</taxon>
        <taxon>Myida</taxon>
        <taxon>Dreissenoidea</taxon>
        <taxon>Dreissenidae</taxon>
        <taxon>Dreissena</taxon>
    </lineage>
</organism>